<proteinExistence type="predicted"/>
<dbReference type="OrthoDB" id="1007232at2"/>
<dbReference type="STRING" id="1586267.GCA_001418685_01854"/>
<keyword evidence="2" id="KW-1185">Reference proteome</keyword>
<protein>
    <submittedName>
        <fullName evidence="1">Uncharacterized protein</fullName>
    </submittedName>
</protein>
<accession>A0A0X3ARI2</accession>
<evidence type="ECO:0000313" key="2">
    <source>
        <dbReference type="Proteomes" id="UP000182761"/>
    </source>
</evidence>
<dbReference type="Proteomes" id="UP000182761">
    <property type="component" value="Unassembled WGS sequence"/>
</dbReference>
<organism evidence="1 2">
    <name type="scientific">Apibacter mensalis</name>
    <dbReference type="NCBI Taxonomy" id="1586267"/>
    <lineage>
        <taxon>Bacteria</taxon>
        <taxon>Pseudomonadati</taxon>
        <taxon>Bacteroidota</taxon>
        <taxon>Flavobacteriia</taxon>
        <taxon>Flavobacteriales</taxon>
        <taxon>Weeksellaceae</taxon>
        <taxon>Apibacter</taxon>
    </lineage>
</organism>
<reference evidence="1 2" key="1">
    <citation type="submission" date="2016-01" db="EMBL/GenBank/DDBJ databases">
        <authorList>
            <person name="McClelland M."/>
            <person name="Jain A."/>
            <person name="Saraogi P."/>
            <person name="Mendelson R."/>
            <person name="Westerman R."/>
            <person name="SanMiguel P."/>
            <person name="Csonka L."/>
        </authorList>
    </citation>
    <scope>NUCLEOTIDE SEQUENCE [LARGE SCALE GENOMIC DNA]</scope>
    <source>
        <strain evidence="1 2">R-53146</strain>
    </source>
</reference>
<dbReference type="EMBL" id="FCOR01000013">
    <property type="protein sequence ID" value="CVK16986.1"/>
    <property type="molecule type" value="Genomic_DNA"/>
</dbReference>
<dbReference type="AlphaFoldDB" id="A0A0X3ARI2"/>
<evidence type="ECO:0000313" key="1">
    <source>
        <dbReference type="EMBL" id="CVK16986.1"/>
    </source>
</evidence>
<dbReference type="RefSeq" id="WP_055426159.1">
    <property type="nucleotide sequence ID" value="NZ_FCOR01000013.1"/>
</dbReference>
<gene>
    <name evidence="1" type="ORF">Ga0061079_11360</name>
</gene>
<name>A0A0X3ARI2_9FLAO</name>
<sequence>MGITFKETKYTGTKQPFWRGESKVLPGGFNLTNKLPVGTLIPRGAFVKVDFNQLEATLVKYAVVVGGGTSSKPRVSKNSFLTKDETIKKSGTAEEVKITDIDTSEDGYDTLTLSKSIQELKEGDILFEPSVMPEFVVESNKIVDDMKNITISVSYEAVILKDVLGDFPSEWKDNHYLKNNHNILFINQ</sequence>